<keyword evidence="2" id="KW-1133">Transmembrane helix</keyword>
<proteinExistence type="predicted"/>
<feature type="compositionally biased region" description="Polar residues" evidence="1">
    <location>
        <begin position="1"/>
        <end position="23"/>
    </location>
</feature>
<dbReference type="EMBL" id="FO082055">
    <property type="protein sequence ID" value="CCE79227.1"/>
    <property type="molecule type" value="Genomic_DNA"/>
</dbReference>
<gene>
    <name evidence="3" type="primary">Piso0_001278</name>
    <name evidence="3" type="ORF">GNLVRS01_PISO0E01588g</name>
</gene>
<dbReference type="eggNOG" id="ENOG502QPXG">
    <property type="taxonomic scope" value="Eukaryota"/>
</dbReference>
<feature type="region of interest" description="Disordered" evidence="1">
    <location>
        <begin position="1"/>
        <end position="38"/>
    </location>
</feature>
<organism evidence="3 4">
    <name type="scientific">Pichia sorbitophila (strain ATCC MYA-4447 / BCRC 22081 / CBS 7064 / NBRC 10061 / NRRL Y-12695)</name>
    <name type="common">Hybrid yeast</name>
    <dbReference type="NCBI Taxonomy" id="559304"/>
    <lineage>
        <taxon>Eukaryota</taxon>
        <taxon>Fungi</taxon>
        <taxon>Dikarya</taxon>
        <taxon>Ascomycota</taxon>
        <taxon>Saccharomycotina</taxon>
        <taxon>Pichiomycetes</taxon>
        <taxon>Debaryomycetaceae</taxon>
        <taxon>Millerozyma</taxon>
    </lineage>
</organism>
<dbReference type="OMA" id="YSHEATT"/>
<sequence length="406" mass="45610">MSGLNHSSSQNGSAKNRHLNSSSDQEKYKTENSLPLSNPFENTEISSYSHKANIIPPYVLDTISQAHFKEQLNNSNVNVNNSAGPAGTAKGTYAKKDDDEQYLSFANDPYVKTLNNNWHKLASSVRQTNAFAPGDVTVDHNFNSDWKLDGTWGGETRLKSALVGPSSSDDDTYVADDIGCFSWWSLRRNRDDKKLQNSADNDNPKVRSKAGYWMSDEKRADVVPFLKRIFVQNPLIPLFLRILIIIFSVCALALACVIFRYSRRTYEGTKVEQQPSTIMAIVVQCFAIAYVIYIAYDEYSGKPLGLRNPLGKMKLIMLDLFFIIFSSANLSLAFNTLNDDEWVCKSNNQPGLARFGIYYPKVAAICDRQRALTSFLFLVLCLWVLTFTISIVRVVDRVNVTAPRGV</sequence>
<dbReference type="PANTHER" id="PTHR36819">
    <property type="entry name" value="REGULATOR OF PHOSPHOLIPASE D SRF1"/>
    <property type="match status" value="1"/>
</dbReference>
<feature type="transmembrane region" description="Helical" evidence="2">
    <location>
        <begin position="278"/>
        <end position="296"/>
    </location>
</feature>
<evidence type="ECO:0000313" key="3">
    <source>
        <dbReference type="EMBL" id="CCE79227.1"/>
    </source>
</evidence>
<protein>
    <submittedName>
        <fullName evidence="3">Piso0_001278 protein</fullName>
    </submittedName>
</protein>
<evidence type="ECO:0000256" key="1">
    <source>
        <dbReference type="SAM" id="MobiDB-lite"/>
    </source>
</evidence>
<evidence type="ECO:0000256" key="2">
    <source>
        <dbReference type="SAM" id="Phobius"/>
    </source>
</evidence>
<dbReference type="PANTHER" id="PTHR36819:SF1">
    <property type="entry name" value="REGULATOR OF PHOSPHOLIPASE D SRF1"/>
    <property type="match status" value="1"/>
</dbReference>
<dbReference type="OrthoDB" id="2589563at2759"/>
<dbReference type="Proteomes" id="UP000005222">
    <property type="component" value="Chromosome E"/>
</dbReference>
<feature type="transmembrane region" description="Helical" evidence="2">
    <location>
        <begin position="316"/>
        <end position="337"/>
    </location>
</feature>
<feature type="transmembrane region" description="Helical" evidence="2">
    <location>
        <begin position="238"/>
        <end position="258"/>
    </location>
</feature>
<dbReference type="AlphaFoldDB" id="G8YMQ9"/>
<reference evidence="3 4" key="1">
    <citation type="journal article" date="2012" name="G3 (Bethesda)">
        <title>Pichia sorbitophila, an interspecies yeast hybrid reveals early steps of genome resolution following polyploidization.</title>
        <authorList>
            <person name="Leh Louis V."/>
            <person name="Despons L."/>
            <person name="Friedrich A."/>
            <person name="Martin T."/>
            <person name="Durrens P."/>
            <person name="Casaregola S."/>
            <person name="Neuveglise C."/>
            <person name="Fairhead C."/>
            <person name="Marck C."/>
            <person name="Cruz J.A."/>
            <person name="Straub M.L."/>
            <person name="Kugler V."/>
            <person name="Sacerdot C."/>
            <person name="Uzunov Z."/>
            <person name="Thierry A."/>
            <person name="Weiss S."/>
            <person name="Bleykasten C."/>
            <person name="De Montigny J."/>
            <person name="Jacques N."/>
            <person name="Jung P."/>
            <person name="Lemaire M."/>
            <person name="Mallet S."/>
            <person name="Morel G."/>
            <person name="Richard G.F."/>
            <person name="Sarkar A."/>
            <person name="Savel G."/>
            <person name="Schacherer J."/>
            <person name="Seret M.L."/>
            <person name="Talla E."/>
            <person name="Samson G."/>
            <person name="Jubin C."/>
            <person name="Poulain J."/>
            <person name="Vacherie B."/>
            <person name="Barbe V."/>
            <person name="Pelletier E."/>
            <person name="Sherman D.J."/>
            <person name="Westhof E."/>
            <person name="Weissenbach J."/>
            <person name="Baret P.V."/>
            <person name="Wincker P."/>
            <person name="Gaillardin C."/>
            <person name="Dujon B."/>
            <person name="Souciet J.L."/>
        </authorList>
    </citation>
    <scope>NUCLEOTIDE SEQUENCE [LARGE SCALE GENOMIC DNA]</scope>
    <source>
        <strain evidence="4">ATCC MYA-4447 / BCRC 22081 / CBS 7064 / NBRC 10061 / NRRL Y-12695</strain>
    </source>
</reference>
<dbReference type="GO" id="GO:0071944">
    <property type="term" value="C:cell periphery"/>
    <property type="evidence" value="ECO:0007669"/>
    <property type="project" value="TreeGrafter"/>
</dbReference>
<dbReference type="FunCoup" id="G8YMQ9">
    <property type="interactions" value="31"/>
</dbReference>
<keyword evidence="4" id="KW-1185">Reference proteome</keyword>
<evidence type="ECO:0000313" key="4">
    <source>
        <dbReference type="Proteomes" id="UP000005222"/>
    </source>
</evidence>
<name>G8YMQ9_PICSO</name>
<dbReference type="InterPro" id="IPR037737">
    <property type="entry name" value="Srf1"/>
</dbReference>
<dbReference type="GO" id="GO:0000324">
    <property type="term" value="C:fungal-type vacuole"/>
    <property type="evidence" value="ECO:0007669"/>
    <property type="project" value="TreeGrafter"/>
</dbReference>
<accession>G8YMQ9</accession>
<feature type="transmembrane region" description="Helical" evidence="2">
    <location>
        <begin position="375"/>
        <end position="395"/>
    </location>
</feature>
<dbReference type="InParanoid" id="G8YMQ9"/>
<keyword evidence="2" id="KW-0472">Membrane</keyword>
<dbReference type="HOGENOM" id="CLU_027163_1_0_1"/>
<keyword evidence="2" id="KW-0812">Transmembrane</keyword>